<evidence type="ECO:0000256" key="2">
    <source>
        <dbReference type="SAM" id="MobiDB-lite"/>
    </source>
</evidence>
<dbReference type="AlphaFoldDB" id="A0A9P1IBY2"/>
<dbReference type="OrthoDB" id="5843068at2759"/>
<name>A0A9P1IBY2_9PELO</name>
<dbReference type="EMBL" id="CANHGI010000002">
    <property type="protein sequence ID" value="CAI5442379.1"/>
    <property type="molecule type" value="Genomic_DNA"/>
</dbReference>
<sequence length="388" mass="44171">MSLEEANAFSALNQLIIPNFQNNVLPTPKLPNGDIKMDDQVMQLLQNLPLFNNVQQMLIQTNQLQNENNLEVEAEKPSPSNDSDSSRNANSPMDINNDDSVMNGTIGNQENMSNNGKSQSSRSDGWFECFTTTSKSEYEALIYSLYVIDKDDRKMDGWQYFECLNRLQNKCRFKIRVKKQDEFYIVEEKCGHNHGIEPVGQAGSHAGLPKTLREIVDKSFNENWLQEIRTSKIDEEIRRLGLPPNPRLGRQIDNRVAYLRRVKNLQESKRIQDQISGGSTSSGNSLFDAQMLQLLGASGDNNFPLMETLMSQQAEQANEQDDAENEQHVDVENQVETKIMTDPSKVLQQLIEQQKAHQNEQAVQFIQQAIPNLEMMTPNNTQFNTPSE</sequence>
<evidence type="ECO:0000313" key="4">
    <source>
        <dbReference type="Proteomes" id="UP001152747"/>
    </source>
</evidence>
<gene>
    <name evidence="3" type="ORF">CAMP_LOCUS5016</name>
</gene>
<proteinExistence type="predicted"/>
<evidence type="ECO:0000256" key="1">
    <source>
        <dbReference type="SAM" id="Coils"/>
    </source>
</evidence>
<keyword evidence="1" id="KW-0175">Coiled coil</keyword>
<feature type="region of interest" description="Disordered" evidence="2">
    <location>
        <begin position="71"/>
        <end position="123"/>
    </location>
</feature>
<keyword evidence="4" id="KW-1185">Reference proteome</keyword>
<comment type="caution">
    <text evidence="3">The sequence shown here is derived from an EMBL/GenBank/DDBJ whole genome shotgun (WGS) entry which is preliminary data.</text>
</comment>
<dbReference type="Proteomes" id="UP001152747">
    <property type="component" value="Unassembled WGS sequence"/>
</dbReference>
<feature type="compositionally biased region" description="Low complexity" evidence="2">
    <location>
        <begin position="71"/>
        <end position="92"/>
    </location>
</feature>
<protein>
    <recommendedName>
        <fullName evidence="5">FLYWCH-type domain-containing protein</fullName>
    </recommendedName>
</protein>
<reference evidence="3" key="1">
    <citation type="submission" date="2022-11" db="EMBL/GenBank/DDBJ databases">
        <authorList>
            <person name="Kikuchi T."/>
        </authorList>
    </citation>
    <scope>NUCLEOTIDE SEQUENCE</scope>
    <source>
        <strain evidence="3">PS1010</strain>
    </source>
</reference>
<feature type="coiled-coil region" evidence="1">
    <location>
        <begin position="306"/>
        <end position="334"/>
    </location>
</feature>
<evidence type="ECO:0008006" key="5">
    <source>
        <dbReference type="Google" id="ProtNLM"/>
    </source>
</evidence>
<accession>A0A9P1IBY2</accession>
<feature type="compositionally biased region" description="Polar residues" evidence="2">
    <location>
        <begin position="98"/>
        <end position="123"/>
    </location>
</feature>
<organism evidence="3 4">
    <name type="scientific">Caenorhabditis angaria</name>
    <dbReference type="NCBI Taxonomy" id="860376"/>
    <lineage>
        <taxon>Eukaryota</taxon>
        <taxon>Metazoa</taxon>
        <taxon>Ecdysozoa</taxon>
        <taxon>Nematoda</taxon>
        <taxon>Chromadorea</taxon>
        <taxon>Rhabditida</taxon>
        <taxon>Rhabditina</taxon>
        <taxon>Rhabditomorpha</taxon>
        <taxon>Rhabditoidea</taxon>
        <taxon>Rhabditidae</taxon>
        <taxon>Peloderinae</taxon>
        <taxon>Caenorhabditis</taxon>
    </lineage>
</organism>
<evidence type="ECO:0000313" key="3">
    <source>
        <dbReference type="EMBL" id="CAI5442379.1"/>
    </source>
</evidence>